<dbReference type="PROSITE" id="PS50977">
    <property type="entry name" value="HTH_TETR_2"/>
    <property type="match status" value="1"/>
</dbReference>
<proteinExistence type="predicted"/>
<evidence type="ECO:0000256" key="2">
    <source>
        <dbReference type="PROSITE-ProRule" id="PRU00335"/>
    </source>
</evidence>
<keyword evidence="5" id="KW-1185">Reference proteome</keyword>
<dbReference type="PANTHER" id="PTHR30055">
    <property type="entry name" value="HTH-TYPE TRANSCRIPTIONAL REGULATOR RUTR"/>
    <property type="match status" value="1"/>
</dbReference>
<evidence type="ECO:0000259" key="3">
    <source>
        <dbReference type="PROSITE" id="PS50977"/>
    </source>
</evidence>
<dbReference type="GO" id="GO:0003700">
    <property type="term" value="F:DNA-binding transcription factor activity"/>
    <property type="evidence" value="ECO:0007669"/>
    <property type="project" value="TreeGrafter"/>
</dbReference>
<gene>
    <name evidence="4" type="ORF">EPV75_07165</name>
</gene>
<dbReference type="AlphaFoldDB" id="A0A410H3H5"/>
<dbReference type="InterPro" id="IPR001647">
    <property type="entry name" value="HTH_TetR"/>
</dbReference>
<dbReference type="InterPro" id="IPR009057">
    <property type="entry name" value="Homeodomain-like_sf"/>
</dbReference>
<keyword evidence="1 2" id="KW-0238">DNA-binding</keyword>
<dbReference type="PANTHER" id="PTHR30055:SF226">
    <property type="entry name" value="HTH-TYPE TRANSCRIPTIONAL REGULATOR PKSA"/>
    <property type="match status" value="1"/>
</dbReference>
<evidence type="ECO:0000256" key="1">
    <source>
        <dbReference type="ARBA" id="ARBA00023125"/>
    </source>
</evidence>
<dbReference type="RefSeq" id="WP_128384931.1">
    <property type="nucleotide sequence ID" value="NZ_CP035033.1"/>
</dbReference>
<reference evidence="4 5" key="1">
    <citation type="journal article" date="2018" name="Environ. Microbiol.">
        <title>Genomes of ubiquitous marine and hypersaline Hydrogenovibrio, Thiomicrorhabdus and Thiomicrospira spp. encode a diversity of mechanisms to sustain chemolithoautotrophy in heterogeneous environments.</title>
        <authorList>
            <person name="Scott K.M."/>
            <person name="Williams J."/>
            <person name="Porter C.M.B."/>
            <person name="Russel S."/>
            <person name="Harmer T.L."/>
            <person name="Paul J.H."/>
            <person name="Antonen K.M."/>
            <person name="Bridges M.K."/>
            <person name="Camper G.J."/>
            <person name="Campla C.K."/>
            <person name="Casella L.G."/>
            <person name="Chase E."/>
            <person name="Conrad J.W."/>
            <person name="Cruz M.C."/>
            <person name="Dunlap D.S."/>
            <person name="Duran L."/>
            <person name="Fahsbender E.M."/>
            <person name="Goldsmith D.B."/>
            <person name="Keeley R.F."/>
            <person name="Kondoff M.R."/>
            <person name="Kussy B.I."/>
            <person name="Lane M.K."/>
            <person name="Lawler S."/>
            <person name="Leigh B.A."/>
            <person name="Lewis C."/>
            <person name="Lostal L.M."/>
            <person name="Marking D."/>
            <person name="Mancera P.A."/>
            <person name="McClenthan E.C."/>
            <person name="McIntyre E.A."/>
            <person name="Mine J.A."/>
            <person name="Modi S."/>
            <person name="Moore B.D."/>
            <person name="Morgan W.A."/>
            <person name="Nelson K.M."/>
            <person name="Nguyen K.N."/>
            <person name="Ogburn N."/>
            <person name="Parrino D.G."/>
            <person name="Pedapudi A.D."/>
            <person name="Pelham R.P."/>
            <person name="Preece A.M."/>
            <person name="Rampersad E.A."/>
            <person name="Richardson J.C."/>
            <person name="Rodgers C.M."/>
            <person name="Schaffer B.L."/>
            <person name="Sheridan N.E."/>
            <person name="Solone M.R."/>
            <person name="Staley Z.R."/>
            <person name="Tabuchi M."/>
            <person name="Waide R.J."/>
            <person name="Wanjugi P.W."/>
            <person name="Young S."/>
            <person name="Clum A."/>
            <person name="Daum C."/>
            <person name="Huntemann M."/>
            <person name="Ivanova N."/>
            <person name="Kyrpides N."/>
            <person name="Mikhailova N."/>
            <person name="Palaniappan K."/>
            <person name="Pillay M."/>
            <person name="Reddy T.B.K."/>
            <person name="Shapiro N."/>
            <person name="Stamatis D."/>
            <person name="Varghese N."/>
            <person name="Woyke T."/>
            <person name="Boden R."/>
            <person name="Freyermuth S.K."/>
            <person name="Kerfeld C.A."/>
        </authorList>
    </citation>
    <scope>NUCLEOTIDE SEQUENCE [LARGE SCALE GENOMIC DNA]</scope>
    <source>
        <strain evidence="4 5">JR-2</strain>
    </source>
</reference>
<dbReference type="KEGG" id="htr:EPV75_07165"/>
<protein>
    <submittedName>
        <fullName evidence="4">TetR/AcrR family transcriptional regulator</fullName>
    </submittedName>
</protein>
<evidence type="ECO:0000313" key="4">
    <source>
        <dbReference type="EMBL" id="QAB15457.1"/>
    </source>
</evidence>
<feature type="DNA-binding region" description="H-T-H motif" evidence="2">
    <location>
        <begin position="23"/>
        <end position="42"/>
    </location>
</feature>
<name>A0A410H3H5_9GAMM</name>
<dbReference type="InterPro" id="IPR050109">
    <property type="entry name" value="HTH-type_TetR-like_transc_reg"/>
</dbReference>
<organism evidence="4 5">
    <name type="scientific">Hydrogenovibrio thermophilus</name>
    <dbReference type="NCBI Taxonomy" id="265883"/>
    <lineage>
        <taxon>Bacteria</taxon>
        <taxon>Pseudomonadati</taxon>
        <taxon>Pseudomonadota</taxon>
        <taxon>Gammaproteobacteria</taxon>
        <taxon>Thiotrichales</taxon>
        <taxon>Piscirickettsiaceae</taxon>
        <taxon>Hydrogenovibrio</taxon>
    </lineage>
</organism>
<dbReference type="Proteomes" id="UP000285478">
    <property type="component" value="Chromosome"/>
</dbReference>
<sequence length="191" mass="21962">MKNTREKIISAAVSVWNEDYGAPLKYIARDAGISRMTLHRHFCGRDAILLAITDEFVERIVKVLDDAMNEAQQPVQQMEYLVKNTHLLGEDYNFLFDLFEQKGRPDDLVERFTFFEEKFAAFFDNLIAQGVVKPGVNAKWANALLEGMMKSAFRMRQRGWESDSNLENLLWDAYQSAIFEPQALQDARAAS</sequence>
<feature type="domain" description="HTH tetR-type" evidence="3">
    <location>
        <begin position="2"/>
        <end position="60"/>
    </location>
</feature>
<evidence type="ECO:0000313" key="5">
    <source>
        <dbReference type="Proteomes" id="UP000285478"/>
    </source>
</evidence>
<accession>A0A410H3H5</accession>
<dbReference type="Gene3D" id="1.10.357.10">
    <property type="entry name" value="Tetracycline Repressor, domain 2"/>
    <property type="match status" value="1"/>
</dbReference>
<dbReference type="EMBL" id="CP035033">
    <property type="protein sequence ID" value="QAB15457.1"/>
    <property type="molecule type" value="Genomic_DNA"/>
</dbReference>
<dbReference type="SUPFAM" id="SSF46689">
    <property type="entry name" value="Homeodomain-like"/>
    <property type="match status" value="1"/>
</dbReference>
<dbReference type="GO" id="GO:0000976">
    <property type="term" value="F:transcription cis-regulatory region binding"/>
    <property type="evidence" value="ECO:0007669"/>
    <property type="project" value="TreeGrafter"/>
</dbReference>